<evidence type="ECO:0000256" key="2">
    <source>
        <dbReference type="SAM" id="MobiDB-lite"/>
    </source>
</evidence>
<name>A0A8J5KHZ9_ZINOF</name>
<feature type="region of interest" description="Disordered" evidence="2">
    <location>
        <begin position="1"/>
        <end position="29"/>
    </location>
</feature>
<protein>
    <submittedName>
        <fullName evidence="3">Uncharacterized protein</fullName>
    </submittedName>
</protein>
<feature type="coiled-coil region" evidence="1">
    <location>
        <begin position="57"/>
        <end position="94"/>
    </location>
</feature>
<evidence type="ECO:0000256" key="1">
    <source>
        <dbReference type="SAM" id="Coils"/>
    </source>
</evidence>
<gene>
    <name evidence="3" type="ORF">ZIOFF_060905</name>
</gene>
<evidence type="ECO:0000313" key="4">
    <source>
        <dbReference type="Proteomes" id="UP000734854"/>
    </source>
</evidence>
<sequence>MSGSRPSLVMSPSSTCQPEGISIETTGGHPRPPFDDLIQRLCALAMPNCRMMLKYHSKVHLKNFKALQQQNQVLEKELQKLKKAIQALTILQADNRPLTQQGVRALIIEISQQSKLAEEKTLKLSANLDKKLHREAIGAVESLEPPALGFIRPSDYSNTIANGTAKNKQNNLQLQLLMQIAKDIQEIRDDLKSILDYQRREGGTPILPDDLIKKLSNLSLGPGERPKEPKGRLLVFKDPLKILR</sequence>
<dbReference type="Pfam" id="PF07028">
    <property type="entry name" value="DUF1319"/>
    <property type="match status" value="1"/>
</dbReference>
<dbReference type="AlphaFoldDB" id="A0A8J5KHZ9"/>
<dbReference type="Proteomes" id="UP000734854">
    <property type="component" value="Unassembled WGS sequence"/>
</dbReference>
<reference evidence="3 4" key="1">
    <citation type="submission" date="2020-08" db="EMBL/GenBank/DDBJ databases">
        <title>Plant Genome Project.</title>
        <authorList>
            <person name="Zhang R.-G."/>
        </authorList>
    </citation>
    <scope>NUCLEOTIDE SEQUENCE [LARGE SCALE GENOMIC DNA]</scope>
    <source>
        <tissue evidence="3">Rhizome</tissue>
    </source>
</reference>
<dbReference type="EMBL" id="JACMSC010000016">
    <property type="protein sequence ID" value="KAG6484111.1"/>
    <property type="molecule type" value="Genomic_DNA"/>
</dbReference>
<proteinExistence type="predicted"/>
<keyword evidence="1" id="KW-0175">Coiled coil</keyword>
<keyword evidence="4" id="KW-1185">Reference proteome</keyword>
<feature type="compositionally biased region" description="Polar residues" evidence="2">
    <location>
        <begin position="1"/>
        <end position="17"/>
    </location>
</feature>
<dbReference type="InterPro" id="IPR010746">
    <property type="entry name" value="CYMV_Orf1"/>
</dbReference>
<comment type="caution">
    <text evidence="3">The sequence shown here is derived from an EMBL/GenBank/DDBJ whole genome shotgun (WGS) entry which is preliminary data.</text>
</comment>
<organism evidence="3 4">
    <name type="scientific">Zingiber officinale</name>
    <name type="common">Ginger</name>
    <name type="synonym">Amomum zingiber</name>
    <dbReference type="NCBI Taxonomy" id="94328"/>
    <lineage>
        <taxon>Eukaryota</taxon>
        <taxon>Viridiplantae</taxon>
        <taxon>Streptophyta</taxon>
        <taxon>Embryophyta</taxon>
        <taxon>Tracheophyta</taxon>
        <taxon>Spermatophyta</taxon>
        <taxon>Magnoliopsida</taxon>
        <taxon>Liliopsida</taxon>
        <taxon>Zingiberales</taxon>
        <taxon>Zingiberaceae</taxon>
        <taxon>Zingiber</taxon>
    </lineage>
</organism>
<accession>A0A8J5KHZ9</accession>
<evidence type="ECO:0000313" key="3">
    <source>
        <dbReference type="EMBL" id="KAG6484111.1"/>
    </source>
</evidence>